<evidence type="ECO:0000256" key="1">
    <source>
        <dbReference type="SAM" id="MobiDB-lite"/>
    </source>
</evidence>
<feature type="region of interest" description="Disordered" evidence="1">
    <location>
        <begin position="72"/>
        <end position="95"/>
    </location>
</feature>
<organism evidence="2 3">
    <name type="scientific">Potamilus streckersoni</name>
    <dbReference type="NCBI Taxonomy" id="2493646"/>
    <lineage>
        <taxon>Eukaryota</taxon>
        <taxon>Metazoa</taxon>
        <taxon>Spiralia</taxon>
        <taxon>Lophotrochozoa</taxon>
        <taxon>Mollusca</taxon>
        <taxon>Bivalvia</taxon>
        <taxon>Autobranchia</taxon>
        <taxon>Heteroconchia</taxon>
        <taxon>Palaeoheterodonta</taxon>
        <taxon>Unionida</taxon>
        <taxon>Unionoidea</taxon>
        <taxon>Unionidae</taxon>
        <taxon>Ambleminae</taxon>
        <taxon>Lampsilini</taxon>
        <taxon>Potamilus</taxon>
    </lineage>
</organism>
<name>A0AAE0RWS4_9BIVA</name>
<gene>
    <name evidence="2" type="ORF">CHS0354_013892</name>
</gene>
<dbReference type="EMBL" id="JAEAOA010000856">
    <property type="protein sequence ID" value="KAK3580998.1"/>
    <property type="molecule type" value="Genomic_DNA"/>
</dbReference>
<dbReference type="AlphaFoldDB" id="A0AAE0RWS4"/>
<keyword evidence="3" id="KW-1185">Reference proteome</keyword>
<proteinExistence type="predicted"/>
<evidence type="ECO:0000313" key="2">
    <source>
        <dbReference type="EMBL" id="KAK3580998.1"/>
    </source>
</evidence>
<comment type="caution">
    <text evidence="2">The sequence shown here is derived from an EMBL/GenBank/DDBJ whole genome shotgun (WGS) entry which is preliminary data.</text>
</comment>
<evidence type="ECO:0000313" key="3">
    <source>
        <dbReference type="Proteomes" id="UP001195483"/>
    </source>
</evidence>
<accession>A0AAE0RWS4</accession>
<dbReference type="Proteomes" id="UP001195483">
    <property type="component" value="Unassembled WGS sequence"/>
</dbReference>
<sequence>MDNLRILASCLVREKVSFKHGVSRDFWGISIYRPDWWPADVKFQSPHERRKGCSLNHDDLREDVNAYRGHRHLDTSNEQQQPIADDSTDGQIQIEETNDVEFNKTLITIE</sequence>
<reference evidence="2" key="3">
    <citation type="submission" date="2023-05" db="EMBL/GenBank/DDBJ databases">
        <authorList>
            <person name="Smith C.H."/>
        </authorList>
    </citation>
    <scope>NUCLEOTIDE SEQUENCE</scope>
    <source>
        <strain evidence="2">CHS0354</strain>
        <tissue evidence="2">Mantle</tissue>
    </source>
</reference>
<reference evidence="2" key="2">
    <citation type="journal article" date="2021" name="Genome Biol. Evol.">
        <title>Developing a high-quality reference genome for a parasitic bivalve with doubly uniparental inheritance (Bivalvia: Unionida).</title>
        <authorList>
            <person name="Smith C.H."/>
        </authorList>
    </citation>
    <scope>NUCLEOTIDE SEQUENCE</scope>
    <source>
        <strain evidence="2">CHS0354</strain>
        <tissue evidence="2">Mantle</tissue>
    </source>
</reference>
<protein>
    <submittedName>
        <fullName evidence="2">Uncharacterized protein</fullName>
    </submittedName>
</protein>
<reference evidence="2" key="1">
    <citation type="journal article" date="2021" name="Genome Biol. Evol.">
        <title>A High-Quality Reference Genome for a Parasitic Bivalve with Doubly Uniparental Inheritance (Bivalvia: Unionida).</title>
        <authorList>
            <person name="Smith C.H."/>
        </authorList>
    </citation>
    <scope>NUCLEOTIDE SEQUENCE</scope>
    <source>
        <strain evidence="2">CHS0354</strain>
    </source>
</reference>